<dbReference type="PANTHER" id="PTHR24960">
    <property type="entry name" value="PHOTOSYSTEM I IRON-SULFUR CENTER-RELATED"/>
    <property type="match status" value="1"/>
</dbReference>
<reference evidence="6 7" key="1">
    <citation type="submission" date="2020-04" db="EMBL/GenBank/DDBJ databases">
        <authorList>
            <consortium name="Genoscope - CEA"/>
            <person name="William W."/>
        </authorList>
    </citation>
    <scope>NUCLEOTIDE SEQUENCE [LARGE SCALE GENOMIC DNA]</scope>
    <source>
        <strain evidence="6 7">SG7</strain>
    </source>
</reference>
<dbReference type="PANTHER" id="PTHR24960:SF85">
    <property type="entry name" value="POLYFERREDOXIN PROTEIN VHUB"/>
    <property type="match status" value="1"/>
</dbReference>
<dbReference type="Gene3D" id="3.30.70.3270">
    <property type="match status" value="1"/>
</dbReference>
<organism evidence="6 7">
    <name type="scientific">Methanocaldococcus lauensis</name>
    <dbReference type="NCBI Taxonomy" id="2546128"/>
    <lineage>
        <taxon>Archaea</taxon>
        <taxon>Methanobacteriati</taxon>
        <taxon>Methanobacteriota</taxon>
        <taxon>Methanomada group</taxon>
        <taxon>Methanococci</taxon>
        <taxon>Methanococcales</taxon>
        <taxon>Methanocaldococcaceae</taxon>
        <taxon>Methanocaldococcus</taxon>
    </lineage>
</organism>
<evidence type="ECO:0000313" key="7">
    <source>
        <dbReference type="Proteomes" id="UP000679213"/>
    </source>
</evidence>
<keyword evidence="4" id="KW-0411">Iron-sulfur</keyword>
<feature type="domain" description="4Fe-4S ferredoxin-type" evidence="5">
    <location>
        <begin position="121"/>
        <end position="150"/>
    </location>
</feature>
<keyword evidence="1" id="KW-0004">4Fe-4S</keyword>
<dbReference type="GO" id="GO:0046872">
    <property type="term" value="F:metal ion binding"/>
    <property type="evidence" value="ECO:0007669"/>
    <property type="project" value="UniProtKB-KW"/>
</dbReference>
<dbReference type="Gene3D" id="3.30.70.20">
    <property type="match status" value="3"/>
</dbReference>
<evidence type="ECO:0000259" key="5">
    <source>
        <dbReference type="PROSITE" id="PS51379"/>
    </source>
</evidence>
<dbReference type="CDD" id="cd10549">
    <property type="entry name" value="MtMvhB_like"/>
    <property type="match status" value="2"/>
</dbReference>
<feature type="domain" description="4Fe-4S ferredoxin-type" evidence="5">
    <location>
        <begin position="217"/>
        <end position="246"/>
    </location>
</feature>
<feature type="domain" description="4Fe-4S ferredoxin-type" evidence="5">
    <location>
        <begin position="151"/>
        <end position="180"/>
    </location>
</feature>
<keyword evidence="7" id="KW-1185">Reference proteome</keyword>
<dbReference type="Pfam" id="PF00037">
    <property type="entry name" value="Fer4"/>
    <property type="match status" value="1"/>
</dbReference>
<dbReference type="SUPFAM" id="SSF54862">
    <property type="entry name" value="4Fe-4S ferredoxins"/>
    <property type="match status" value="2"/>
</dbReference>
<evidence type="ECO:0000256" key="1">
    <source>
        <dbReference type="ARBA" id="ARBA00022485"/>
    </source>
</evidence>
<evidence type="ECO:0000256" key="2">
    <source>
        <dbReference type="ARBA" id="ARBA00022723"/>
    </source>
</evidence>
<dbReference type="PROSITE" id="PS00198">
    <property type="entry name" value="4FE4S_FER_1"/>
    <property type="match status" value="2"/>
</dbReference>
<dbReference type="AlphaFoldDB" id="A0A8D6PTF9"/>
<feature type="domain" description="4Fe-4S ferredoxin-type" evidence="5">
    <location>
        <begin position="66"/>
        <end position="95"/>
    </location>
</feature>
<feature type="domain" description="4Fe-4S ferredoxin-type" evidence="5">
    <location>
        <begin position="35"/>
        <end position="64"/>
    </location>
</feature>
<gene>
    <name evidence="6" type="ORF">MLAUSG7_0648</name>
</gene>
<dbReference type="InterPro" id="IPR050157">
    <property type="entry name" value="PSI_iron-sulfur_center"/>
</dbReference>
<evidence type="ECO:0000256" key="4">
    <source>
        <dbReference type="ARBA" id="ARBA00023014"/>
    </source>
</evidence>
<dbReference type="EMBL" id="LR792632">
    <property type="protein sequence ID" value="CAB3288281.1"/>
    <property type="molecule type" value="Genomic_DNA"/>
</dbReference>
<dbReference type="InterPro" id="IPR017900">
    <property type="entry name" value="4Fe4S_Fe_S_CS"/>
</dbReference>
<dbReference type="Pfam" id="PF12837">
    <property type="entry name" value="Fer4_6"/>
    <property type="match status" value="1"/>
</dbReference>
<keyword evidence="3" id="KW-0408">Iron</keyword>
<dbReference type="GO" id="GO:0051539">
    <property type="term" value="F:4 iron, 4 sulfur cluster binding"/>
    <property type="evidence" value="ECO:0007669"/>
    <property type="project" value="UniProtKB-KW"/>
</dbReference>
<protein>
    <submittedName>
        <fullName evidence="6">Energy conserving hydrogenase Eha associated polyferredoxin</fullName>
    </submittedName>
</protein>
<dbReference type="PROSITE" id="PS51379">
    <property type="entry name" value="4FE4S_FER_2"/>
    <property type="match status" value="6"/>
</dbReference>
<name>A0A8D6PTF9_9EURY</name>
<keyword evidence="2" id="KW-0479">Metal-binding</keyword>
<proteinExistence type="predicted"/>
<sequence>MIEIKKSLNEILSKMDGDKEYISEVAHKIKPISYKSLYVNESKCVRCNLCYKECPVNAIEKAKIRKSVKIIDEKCVKCEICAQTCPVGAIYVIDGKAEIKDREIHYVIKEKTIPHRKIRLKNYYIDKDKCVKCGICARYCPTGAIKVEIRKSIEINLDLCMGCGACMEVCPKKCIKVENEIGEVIKTKDIEVNKNLCVGCFVCVEECPVNAIEEEGGKVKIIKDKCILCGKCVKVCPVNAIKMEEKK</sequence>
<dbReference type="KEGG" id="mesg:MLAUSG7_0648"/>
<dbReference type="Pfam" id="PF14697">
    <property type="entry name" value="Fer4_21"/>
    <property type="match status" value="2"/>
</dbReference>
<accession>A0A8D6PTF9</accession>
<dbReference type="Proteomes" id="UP000679213">
    <property type="component" value="Chromosome I"/>
</dbReference>
<evidence type="ECO:0000256" key="3">
    <source>
        <dbReference type="ARBA" id="ARBA00023004"/>
    </source>
</evidence>
<dbReference type="GO" id="GO:0016491">
    <property type="term" value="F:oxidoreductase activity"/>
    <property type="evidence" value="ECO:0007669"/>
    <property type="project" value="UniProtKB-ARBA"/>
</dbReference>
<dbReference type="InterPro" id="IPR017896">
    <property type="entry name" value="4Fe4S_Fe-S-bd"/>
</dbReference>
<evidence type="ECO:0000313" key="6">
    <source>
        <dbReference type="EMBL" id="CAB3288281.1"/>
    </source>
</evidence>
<feature type="domain" description="4Fe-4S ferredoxin-type" evidence="5">
    <location>
        <begin position="188"/>
        <end position="216"/>
    </location>
</feature>